<comment type="caution">
    <text evidence="1">The sequence shown here is derived from an EMBL/GenBank/DDBJ whole genome shotgun (WGS) entry which is preliminary data.</text>
</comment>
<evidence type="ECO:0000313" key="2">
    <source>
        <dbReference type="Proteomes" id="UP001597012"/>
    </source>
</evidence>
<dbReference type="RefSeq" id="WP_379933680.1">
    <property type="nucleotide sequence ID" value="NZ_JBHTHY010000005.1"/>
</dbReference>
<evidence type="ECO:0000313" key="1">
    <source>
        <dbReference type="EMBL" id="MFD0797390.1"/>
    </source>
</evidence>
<gene>
    <name evidence="1" type="ORF">ACFQZJ_07955</name>
</gene>
<name>A0ABW3B2Q7_9FLAO</name>
<organism evidence="1 2">
    <name type="scientific">Maribacter chungangensis</name>
    <dbReference type="NCBI Taxonomy" id="1069117"/>
    <lineage>
        <taxon>Bacteria</taxon>
        <taxon>Pseudomonadati</taxon>
        <taxon>Bacteroidota</taxon>
        <taxon>Flavobacteriia</taxon>
        <taxon>Flavobacteriales</taxon>
        <taxon>Flavobacteriaceae</taxon>
        <taxon>Maribacter</taxon>
    </lineage>
</organism>
<proteinExistence type="predicted"/>
<protein>
    <submittedName>
        <fullName evidence="1">Spy/CpxP family protein refolding chaperone</fullName>
    </submittedName>
</protein>
<sequence>MNKILVILFLLFTTVSFGQRGNREKIKSLKVAFITDKLELTSKEAQQFWPVYNKFEEEREQLRKKERTEIREKINDVPALSDTEAEKLLTQFVQLKAAEEKLNTAYLNEINKVLSTKKTLLLLSSEEEFKRRLLRQYRQNRGGRH</sequence>
<keyword evidence="2" id="KW-1185">Reference proteome</keyword>
<reference evidence="2" key="1">
    <citation type="journal article" date="2019" name="Int. J. Syst. Evol. Microbiol.">
        <title>The Global Catalogue of Microorganisms (GCM) 10K type strain sequencing project: providing services to taxonomists for standard genome sequencing and annotation.</title>
        <authorList>
            <consortium name="The Broad Institute Genomics Platform"/>
            <consortium name="The Broad Institute Genome Sequencing Center for Infectious Disease"/>
            <person name="Wu L."/>
            <person name="Ma J."/>
        </authorList>
    </citation>
    <scope>NUCLEOTIDE SEQUENCE [LARGE SCALE GENOMIC DNA]</scope>
    <source>
        <strain evidence="2">CCUG 61948</strain>
    </source>
</reference>
<accession>A0ABW3B2Q7</accession>
<dbReference type="EMBL" id="JBHTHY010000005">
    <property type="protein sequence ID" value="MFD0797390.1"/>
    <property type="molecule type" value="Genomic_DNA"/>
</dbReference>
<dbReference type="Proteomes" id="UP001597012">
    <property type="component" value="Unassembled WGS sequence"/>
</dbReference>